<organism evidence="2 3">
    <name type="scientific">Candidatus Roizmanbacteria bacterium CG2_30_33_16</name>
    <dbReference type="NCBI Taxonomy" id="1805340"/>
    <lineage>
        <taxon>Bacteria</taxon>
        <taxon>Candidatus Roizmaniibacteriota</taxon>
    </lineage>
</organism>
<keyword evidence="1" id="KW-0732">Signal</keyword>
<name>A0A1J5HGG4_9BACT</name>
<dbReference type="EMBL" id="MNZM01000077">
    <property type="protein sequence ID" value="OIP83708.1"/>
    <property type="molecule type" value="Genomic_DNA"/>
</dbReference>
<comment type="caution">
    <text evidence="2">The sequence shown here is derived from an EMBL/GenBank/DDBJ whole genome shotgun (WGS) entry which is preliminary data.</text>
</comment>
<evidence type="ECO:0000256" key="1">
    <source>
        <dbReference type="SAM" id="SignalP"/>
    </source>
</evidence>
<gene>
    <name evidence="2" type="ORF">AUK04_03160</name>
</gene>
<feature type="chain" id="PRO_5012656232" description="WxL domain-containing protein" evidence="1">
    <location>
        <begin position="26"/>
        <end position="264"/>
    </location>
</feature>
<evidence type="ECO:0000313" key="2">
    <source>
        <dbReference type="EMBL" id="OIP83708.1"/>
    </source>
</evidence>
<proteinExistence type="predicted"/>
<dbReference type="Proteomes" id="UP000183758">
    <property type="component" value="Unassembled WGS sequence"/>
</dbReference>
<evidence type="ECO:0000313" key="3">
    <source>
        <dbReference type="Proteomes" id="UP000183758"/>
    </source>
</evidence>
<reference evidence="2 3" key="1">
    <citation type="journal article" date="2016" name="Environ. Microbiol.">
        <title>Genomic resolution of a cold subsurface aquifer community provides metabolic insights for novel microbes adapted to high CO concentrations.</title>
        <authorList>
            <person name="Probst A.J."/>
            <person name="Castelle C.J."/>
            <person name="Singh A."/>
            <person name="Brown C.T."/>
            <person name="Anantharaman K."/>
            <person name="Sharon I."/>
            <person name="Hug L.A."/>
            <person name="Burstein D."/>
            <person name="Emerson J.B."/>
            <person name="Thomas B.C."/>
            <person name="Banfield J.F."/>
        </authorList>
    </citation>
    <scope>NUCLEOTIDE SEQUENCE [LARGE SCALE GENOMIC DNA]</scope>
    <source>
        <strain evidence="2">CG2_30_33_16</strain>
    </source>
</reference>
<evidence type="ECO:0008006" key="4">
    <source>
        <dbReference type="Google" id="ProtNLM"/>
    </source>
</evidence>
<dbReference type="AlphaFoldDB" id="A0A1J5HGG4"/>
<protein>
    <recommendedName>
        <fullName evidence="4">WxL domain-containing protein</fullName>
    </recommendedName>
</protein>
<sequence>MKLKQILLIKILISIFLIHNSSVFAVNLNSPQYTIQAPNINIGGKKQASDHYSVDTTLGQLAANEFHSNGYIVKAGFQYIRSVIPFTFYISKTNINLGTLLPNTPKTDNAVIRVSFGAAGQYTVTAIEETLLKELSNGYTIPNTTCDSGTSCSKSSANIWSSPSSYGFGYNMDGEDIPVDFGGLTYFRPFPDRSATEDPEIIMTSSNVTLNITPTPNPTIVPNPTGTPRDITHEATITFKANISPIQAAGSYQAVINFVATPSF</sequence>
<feature type="signal peptide" evidence="1">
    <location>
        <begin position="1"/>
        <end position="25"/>
    </location>
</feature>
<accession>A0A1J5HGG4</accession>